<organism evidence="1 2">
    <name type="scientific">Arthroderma otae (strain ATCC MYA-4605 / CBS 113480)</name>
    <name type="common">Microsporum canis</name>
    <dbReference type="NCBI Taxonomy" id="554155"/>
    <lineage>
        <taxon>Eukaryota</taxon>
        <taxon>Fungi</taxon>
        <taxon>Dikarya</taxon>
        <taxon>Ascomycota</taxon>
        <taxon>Pezizomycotina</taxon>
        <taxon>Eurotiomycetes</taxon>
        <taxon>Eurotiomycetidae</taxon>
        <taxon>Onygenales</taxon>
        <taxon>Arthrodermataceae</taxon>
        <taxon>Microsporum</taxon>
    </lineage>
</organism>
<evidence type="ECO:0000313" key="2">
    <source>
        <dbReference type="Proteomes" id="UP000002035"/>
    </source>
</evidence>
<name>C5FFQ3_ARTOC</name>
<dbReference type="VEuPathDB" id="FungiDB:MCYG_02407"/>
<dbReference type="RefSeq" id="XP_002849473.1">
    <property type="nucleotide sequence ID" value="XM_002849427.1"/>
</dbReference>
<gene>
    <name evidence="1" type="ORF">MCYG_02407</name>
</gene>
<dbReference type="OrthoDB" id="5361958at2759"/>
<evidence type="ECO:0000313" key="1">
    <source>
        <dbReference type="EMBL" id="EEQ29588.1"/>
    </source>
</evidence>
<dbReference type="OMA" id="KRWMAPT"/>
<dbReference type="STRING" id="554155.C5FFQ3"/>
<dbReference type="GeneID" id="9223332"/>
<sequence>MAAPLIASPVRISPDISILRDKLPYVNYEASLLRPDNHAHPHASILQNQQLPMHETNALRWRKLMPTYGSRHIHDVAEFSLWCEEKGDFKHPTSEQSTWIMHYYKAKEVRFEYPLIIIITDNPPKPLTLTIAGVAAVFVSDAPLSAGFHVNTAYASPRVPDPSPVFLRKWLAPTKAETDLILISLAPLCNVKAINWYGYHCYVELHTNDGRSYDRHSLPGRVAGKMTTYHHSDSSFWDDMKSLELTRRIDPQAFTTAPALQDRTNYLLEGSGILQPGVRIASSLDSDNEKFADHELTTSCGIRLRHSSGQVVVTVANHGVQHSQKVYHPSTMNGSKIGDVVERWEAQDIAMVDLIPAVRFSNNQYFQATAPKRLLRSDHIPNGAWCSCDGMSTGVVFLQCQGTRMSDIHMEVTNGINIKKLYYKTEKLYSTFGPIGGQLSEGICGAPIVEEGDMDRPGGGNL</sequence>
<reference evidence="2" key="1">
    <citation type="journal article" date="2012" name="MBio">
        <title>Comparative genome analysis of Trichophyton rubrum and related dermatophytes reveals candidate genes involved in infection.</title>
        <authorList>
            <person name="Martinez D.A."/>
            <person name="Oliver B.G."/>
            <person name="Graeser Y."/>
            <person name="Goldberg J.M."/>
            <person name="Li W."/>
            <person name="Martinez-Rossi N.M."/>
            <person name="Monod M."/>
            <person name="Shelest E."/>
            <person name="Barton R.C."/>
            <person name="Birch E."/>
            <person name="Brakhage A.A."/>
            <person name="Chen Z."/>
            <person name="Gurr S.J."/>
            <person name="Heiman D."/>
            <person name="Heitman J."/>
            <person name="Kosti I."/>
            <person name="Rossi A."/>
            <person name="Saif S."/>
            <person name="Samalova M."/>
            <person name="Saunders C.W."/>
            <person name="Shea T."/>
            <person name="Summerbell R.C."/>
            <person name="Xu J."/>
            <person name="Young S."/>
            <person name="Zeng Q."/>
            <person name="Birren B.W."/>
            <person name="Cuomo C.A."/>
            <person name="White T.C."/>
        </authorList>
    </citation>
    <scope>NUCLEOTIDE SEQUENCE [LARGE SCALE GENOMIC DNA]</scope>
    <source>
        <strain evidence="2">ATCC MYA-4605 / CBS 113480</strain>
    </source>
</reference>
<protein>
    <submittedName>
        <fullName evidence="1">Uncharacterized protein</fullName>
    </submittedName>
</protein>
<dbReference type="eggNOG" id="ENOG502SNJ5">
    <property type="taxonomic scope" value="Eukaryota"/>
</dbReference>
<proteinExistence type="predicted"/>
<dbReference type="Proteomes" id="UP000002035">
    <property type="component" value="Unassembled WGS sequence"/>
</dbReference>
<accession>C5FFQ3</accession>
<dbReference type="AlphaFoldDB" id="C5FFQ3"/>
<keyword evidence="2" id="KW-1185">Reference proteome</keyword>
<dbReference type="EMBL" id="DS995702">
    <property type="protein sequence ID" value="EEQ29588.1"/>
    <property type="molecule type" value="Genomic_DNA"/>
</dbReference>
<dbReference type="HOGENOM" id="CLU_051376_0_0_1"/>